<evidence type="ECO:0000313" key="2">
    <source>
        <dbReference type="Proteomes" id="UP001175261"/>
    </source>
</evidence>
<gene>
    <name evidence="1" type="ORF">NLU13_6508</name>
</gene>
<sequence length="244" mass="27165">MSLLRVETIIYFASCKREGCRTSTHQRGALYNYTIHDPPLTHHGIEQCKALRQSLEKRFSSEQGDMAIIASPMRRTIQTAQLALPWLLEKGVKIEADADWQENSAKPCDTGSSATLIQSEFPGVDFSTVDSVWPDKTSPAGRPYAYTRESILARGQRGLAKLYNRPEKLVFVISHSGFLRLGVVGWWFFNSDYRIFQLSLGPLGVAVEQDESTLTGGLGLSWETRVELGFELPEEDPVVEGGPA</sequence>
<dbReference type="Pfam" id="PF00300">
    <property type="entry name" value="His_Phos_1"/>
    <property type="match status" value="1"/>
</dbReference>
<dbReference type="InterPro" id="IPR013078">
    <property type="entry name" value="His_Pase_superF_clade-1"/>
</dbReference>
<evidence type="ECO:0000313" key="1">
    <source>
        <dbReference type="EMBL" id="KAK0386673.1"/>
    </source>
</evidence>
<dbReference type="AlphaFoldDB" id="A0AA39L769"/>
<name>A0AA39L769_SARSR</name>
<comment type="caution">
    <text evidence="1">The sequence shown here is derived from an EMBL/GenBank/DDBJ whole genome shotgun (WGS) entry which is preliminary data.</text>
</comment>
<keyword evidence="2" id="KW-1185">Reference proteome</keyword>
<dbReference type="PANTHER" id="PTHR48100:SF24">
    <property type="entry name" value="PHOSPHOGLYCERATE MUTASE"/>
    <property type="match status" value="1"/>
</dbReference>
<dbReference type="PANTHER" id="PTHR48100">
    <property type="entry name" value="BROAD-SPECIFICITY PHOSPHATASE YOR283W-RELATED"/>
    <property type="match status" value="1"/>
</dbReference>
<accession>A0AA39L769</accession>
<evidence type="ECO:0008006" key="3">
    <source>
        <dbReference type="Google" id="ProtNLM"/>
    </source>
</evidence>
<dbReference type="Proteomes" id="UP001175261">
    <property type="component" value="Unassembled WGS sequence"/>
</dbReference>
<dbReference type="CDD" id="cd07067">
    <property type="entry name" value="HP_PGM_like"/>
    <property type="match status" value="1"/>
</dbReference>
<dbReference type="InterPro" id="IPR050275">
    <property type="entry name" value="PGM_Phosphatase"/>
</dbReference>
<dbReference type="GO" id="GO:0016791">
    <property type="term" value="F:phosphatase activity"/>
    <property type="evidence" value="ECO:0007669"/>
    <property type="project" value="TreeGrafter"/>
</dbReference>
<protein>
    <recommendedName>
        <fullName evidence="3">Phosphoglycerate mutase</fullName>
    </recommendedName>
</protein>
<dbReference type="EMBL" id="JAPDFR010000005">
    <property type="protein sequence ID" value="KAK0386673.1"/>
    <property type="molecule type" value="Genomic_DNA"/>
</dbReference>
<proteinExistence type="predicted"/>
<reference evidence="1" key="1">
    <citation type="submission" date="2022-10" db="EMBL/GenBank/DDBJ databases">
        <title>Determination and structural analysis of whole genome sequence of Sarocladium strictum F4-1.</title>
        <authorList>
            <person name="Hu L."/>
            <person name="Jiang Y."/>
        </authorList>
    </citation>
    <scope>NUCLEOTIDE SEQUENCE</scope>
    <source>
        <strain evidence="1">F4-1</strain>
    </source>
</reference>
<dbReference type="SUPFAM" id="SSF53254">
    <property type="entry name" value="Phosphoglycerate mutase-like"/>
    <property type="match status" value="1"/>
</dbReference>
<dbReference type="Gene3D" id="3.40.50.1240">
    <property type="entry name" value="Phosphoglycerate mutase-like"/>
    <property type="match status" value="1"/>
</dbReference>
<dbReference type="GO" id="GO:0005737">
    <property type="term" value="C:cytoplasm"/>
    <property type="evidence" value="ECO:0007669"/>
    <property type="project" value="TreeGrafter"/>
</dbReference>
<organism evidence="1 2">
    <name type="scientific">Sarocladium strictum</name>
    <name type="common">Black bundle disease fungus</name>
    <name type="synonym">Acremonium strictum</name>
    <dbReference type="NCBI Taxonomy" id="5046"/>
    <lineage>
        <taxon>Eukaryota</taxon>
        <taxon>Fungi</taxon>
        <taxon>Dikarya</taxon>
        <taxon>Ascomycota</taxon>
        <taxon>Pezizomycotina</taxon>
        <taxon>Sordariomycetes</taxon>
        <taxon>Hypocreomycetidae</taxon>
        <taxon>Hypocreales</taxon>
        <taxon>Sarocladiaceae</taxon>
        <taxon>Sarocladium</taxon>
    </lineage>
</organism>
<dbReference type="InterPro" id="IPR029033">
    <property type="entry name" value="His_PPase_superfam"/>
</dbReference>